<dbReference type="AlphaFoldDB" id="A0AA36XJN9"/>
<evidence type="ECO:0000313" key="2">
    <source>
        <dbReference type="Proteomes" id="UP000004982"/>
    </source>
</evidence>
<accession>A0AA36XJN9</accession>
<gene>
    <name evidence="1" type="ORF">HMPREF9418_2238</name>
</gene>
<protein>
    <submittedName>
        <fullName evidence="1">Uncharacterized protein</fullName>
    </submittedName>
</protein>
<proteinExistence type="predicted"/>
<evidence type="ECO:0000313" key="1">
    <source>
        <dbReference type="EMBL" id="EGQ75826.1"/>
    </source>
</evidence>
<name>A0AA36XJN9_9NEIS</name>
<organism evidence="1 2">
    <name type="scientific">Neisseria macacae ATCC 33926</name>
    <dbReference type="NCBI Taxonomy" id="997348"/>
    <lineage>
        <taxon>Bacteria</taxon>
        <taxon>Pseudomonadati</taxon>
        <taxon>Pseudomonadota</taxon>
        <taxon>Betaproteobacteria</taxon>
        <taxon>Neisseriales</taxon>
        <taxon>Neisseriaceae</taxon>
        <taxon>Neisseria</taxon>
    </lineage>
</organism>
<dbReference type="EMBL" id="AFQE01000111">
    <property type="protein sequence ID" value="EGQ75826.1"/>
    <property type="molecule type" value="Genomic_DNA"/>
</dbReference>
<comment type="caution">
    <text evidence="1">The sequence shown here is derived from an EMBL/GenBank/DDBJ whole genome shotgun (WGS) entry which is preliminary data.</text>
</comment>
<reference evidence="1 2" key="1">
    <citation type="submission" date="2011-05" db="EMBL/GenBank/DDBJ databases">
        <authorList>
            <person name="Muzny D."/>
            <person name="Qin X."/>
            <person name="Deng J."/>
            <person name="Jiang H."/>
            <person name="Liu Y."/>
            <person name="Qu J."/>
            <person name="Song X.-Z."/>
            <person name="Zhang L."/>
            <person name="Thornton R."/>
            <person name="Coyle M."/>
            <person name="Francisco L."/>
            <person name="Jackson L."/>
            <person name="Javaid M."/>
            <person name="Korchina V."/>
            <person name="Kovar C."/>
            <person name="Mata R."/>
            <person name="Mathew T."/>
            <person name="Ngo R."/>
            <person name="Nguyen L."/>
            <person name="Nguyen N."/>
            <person name="Okwuonu G."/>
            <person name="Ongeri F."/>
            <person name="Pham C."/>
            <person name="Simmons D."/>
            <person name="Wilczek-Boney K."/>
            <person name="Hale W."/>
            <person name="Jakkamsetti A."/>
            <person name="Pham P."/>
            <person name="Ruth R."/>
            <person name="San Lucas F."/>
            <person name="Warren J."/>
            <person name="Zhang J."/>
            <person name="Zhao Z."/>
            <person name="Zhou C."/>
            <person name="Zhu D."/>
            <person name="Lee S."/>
            <person name="Bess C."/>
            <person name="Blankenburg K."/>
            <person name="Forbes L."/>
            <person name="Fu Q."/>
            <person name="Gubbala S."/>
            <person name="Hirani K."/>
            <person name="Jayaseelan J.C."/>
            <person name="Lara F."/>
            <person name="Munidasa M."/>
            <person name="Palculict T."/>
            <person name="Patil S."/>
            <person name="Pu L.-L."/>
            <person name="Saada N."/>
            <person name="Tang L."/>
            <person name="Weissenberger G."/>
            <person name="Zhu Y."/>
            <person name="Hemphill L."/>
            <person name="Shang Y."/>
            <person name="Youmans B."/>
            <person name="Ayvaz T."/>
            <person name="Ross M."/>
            <person name="Santibanez J."/>
            <person name="Aqrawi P."/>
            <person name="Gross S."/>
            <person name="Joshi V."/>
            <person name="Fowler G."/>
            <person name="Nazareth L."/>
            <person name="Reid J."/>
            <person name="Worley K."/>
            <person name="Petrosino J."/>
            <person name="Highlander S."/>
            <person name="Gibbs R."/>
        </authorList>
    </citation>
    <scope>NUCLEOTIDE SEQUENCE [LARGE SCALE GENOMIC DNA]</scope>
    <source>
        <strain evidence="1 2">ATCC 33926</strain>
    </source>
</reference>
<sequence>MIIKIEKGKNTVVNKIIVAQKIGLSEALCFSKKLFSLSSFDVHL</sequence>
<dbReference type="Proteomes" id="UP000004982">
    <property type="component" value="Unassembled WGS sequence"/>
</dbReference>